<evidence type="ECO:0000256" key="3">
    <source>
        <dbReference type="ARBA" id="ARBA00022448"/>
    </source>
</evidence>
<dbReference type="PANTHER" id="PTHR30026:SF20">
    <property type="entry name" value="OUTER MEMBRANE PROTEIN TOLC"/>
    <property type="match status" value="1"/>
</dbReference>
<sequence length="408" mass="45475">MRRTVLFFFLIVALSGHAFALTWGEALVMAEQKSHDLISAEKELEASEWAYRKAISAFLPQLSASAGMTETINSTNSADSRSYSYGLSATQYLFKGTEGIYGIQGAYANVEYKNASLQATRALVLYDLRSAFIDLLYAQENILLSEKILKQRQQNSRLIQLRYDSGKEDKGNLMTTQADEAQAKYDLSAAERDLKLARLKLSQLLQSDVAEVEGAGELQAPTEPIFDELLEKTPSYATARKQLEMAELSQKASISGFLPSLSLSGSYRNKGSEWPPDEESKSWSLNLSYSFFPGGSNIADRAIAGADLDQAREEFDKGVKDLRYSLEDNYESFRGALDALEISRISLAAAEERSKITNVKYLNGLTGYDEWYRIENTYILAQKQLLSSKRSALLAEAAWHKSYGGYVQ</sequence>
<dbReference type="PANTHER" id="PTHR30026">
    <property type="entry name" value="OUTER MEMBRANE PROTEIN TOLC"/>
    <property type="match status" value="1"/>
</dbReference>
<dbReference type="InterPro" id="IPR051906">
    <property type="entry name" value="TolC-like"/>
</dbReference>
<dbReference type="GO" id="GO:0015562">
    <property type="term" value="F:efflux transmembrane transporter activity"/>
    <property type="evidence" value="ECO:0007669"/>
    <property type="project" value="InterPro"/>
</dbReference>
<feature type="signal peptide" evidence="8">
    <location>
        <begin position="1"/>
        <end position="20"/>
    </location>
</feature>
<evidence type="ECO:0000313" key="10">
    <source>
        <dbReference type="Proteomes" id="UP000051861"/>
    </source>
</evidence>
<feature type="chain" id="PRO_5006640278" description="Transporter" evidence="8">
    <location>
        <begin position="21"/>
        <end position="408"/>
    </location>
</feature>
<keyword evidence="6" id="KW-0472">Membrane</keyword>
<evidence type="ECO:0000313" key="9">
    <source>
        <dbReference type="EMBL" id="KPJ66101.1"/>
    </source>
</evidence>
<dbReference type="Proteomes" id="UP000051861">
    <property type="component" value="Unassembled WGS sequence"/>
</dbReference>
<dbReference type="InterPro" id="IPR003423">
    <property type="entry name" value="OMP_efflux"/>
</dbReference>
<dbReference type="Gene3D" id="1.20.1600.10">
    <property type="entry name" value="Outer membrane efflux proteins (OEP)"/>
    <property type="match status" value="1"/>
</dbReference>
<evidence type="ECO:0000256" key="6">
    <source>
        <dbReference type="ARBA" id="ARBA00023136"/>
    </source>
</evidence>
<dbReference type="GO" id="GO:0009279">
    <property type="term" value="C:cell outer membrane"/>
    <property type="evidence" value="ECO:0007669"/>
    <property type="project" value="UniProtKB-SubCell"/>
</dbReference>
<comment type="similarity">
    <text evidence="2">Belongs to the outer membrane factor (OMF) (TC 1.B.17) family.</text>
</comment>
<keyword evidence="4" id="KW-1134">Transmembrane beta strand</keyword>
<comment type="subcellular location">
    <subcellularLocation>
        <location evidence="1">Cell outer membrane</location>
    </subcellularLocation>
</comment>
<proteinExistence type="inferred from homology"/>
<keyword evidence="8" id="KW-0732">Signal</keyword>
<comment type="caution">
    <text evidence="9">The sequence shown here is derived from an EMBL/GenBank/DDBJ whole genome shotgun (WGS) entry which is preliminary data.</text>
</comment>
<keyword evidence="3" id="KW-0813">Transport</keyword>
<gene>
    <name evidence="9" type="ORF">AMJ44_08985</name>
</gene>
<evidence type="ECO:0000256" key="8">
    <source>
        <dbReference type="SAM" id="SignalP"/>
    </source>
</evidence>
<evidence type="ECO:0008006" key="11">
    <source>
        <dbReference type="Google" id="ProtNLM"/>
    </source>
</evidence>
<name>A0A0S7XUF1_UNCSA</name>
<dbReference type="GO" id="GO:1990281">
    <property type="term" value="C:efflux pump complex"/>
    <property type="evidence" value="ECO:0007669"/>
    <property type="project" value="TreeGrafter"/>
</dbReference>
<dbReference type="EMBL" id="LIZX01000091">
    <property type="protein sequence ID" value="KPJ66101.1"/>
    <property type="molecule type" value="Genomic_DNA"/>
</dbReference>
<organism evidence="9 10">
    <name type="scientific">candidate division WOR-1 bacterium DG_54_3</name>
    <dbReference type="NCBI Taxonomy" id="1703775"/>
    <lineage>
        <taxon>Bacteria</taxon>
        <taxon>Bacillati</taxon>
        <taxon>Saganbacteria</taxon>
    </lineage>
</organism>
<reference evidence="9 10" key="1">
    <citation type="journal article" date="2015" name="Microbiome">
        <title>Genomic resolution of linkages in carbon, nitrogen, and sulfur cycling among widespread estuary sediment bacteria.</title>
        <authorList>
            <person name="Baker B.J."/>
            <person name="Lazar C.S."/>
            <person name="Teske A.P."/>
            <person name="Dick G.J."/>
        </authorList>
    </citation>
    <scope>NUCLEOTIDE SEQUENCE [LARGE SCALE GENOMIC DNA]</scope>
    <source>
        <strain evidence="9">DG_54_3</strain>
    </source>
</reference>
<evidence type="ECO:0000256" key="1">
    <source>
        <dbReference type="ARBA" id="ARBA00004442"/>
    </source>
</evidence>
<evidence type="ECO:0000256" key="2">
    <source>
        <dbReference type="ARBA" id="ARBA00007613"/>
    </source>
</evidence>
<evidence type="ECO:0000256" key="7">
    <source>
        <dbReference type="ARBA" id="ARBA00023237"/>
    </source>
</evidence>
<accession>A0A0S7XUF1</accession>
<keyword evidence="7" id="KW-0998">Cell outer membrane</keyword>
<evidence type="ECO:0000256" key="5">
    <source>
        <dbReference type="ARBA" id="ARBA00022692"/>
    </source>
</evidence>
<dbReference type="AlphaFoldDB" id="A0A0S7XUF1"/>
<dbReference type="SUPFAM" id="SSF56954">
    <property type="entry name" value="Outer membrane efflux proteins (OEP)"/>
    <property type="match status" value="1"/>
</dbReference>
<dbReference type="Pfam" id="PF02321">
    <property type="entry name" value="OEP"/>
    <property type="match status" value="2"/>
</dbReference>
<protein>
    <recommendedName>
        <fullName evidence="11">Transporter</fullName>
    </recommendedName>
</protein>
<evidence type="ECO:0000256" key="4">
    <source>
        <dbReference type="ARBA" id="ARBA00022452"/>
    </source>
</evidence>
<dbReference type="GO" id="GO:0015288">
    <property type="term" value="F:porin activity"/>
    <property type="evidence" value="ECO:0007669"/>
    <property type="project" value="TreeGrafter"/>
</dbReference>
<keyword evidence="5" id="KW-0812">Transmembrane</keyword>